<feature type="compositionally biased region" description="Polar residues" evidence="2">
    <location>
        <begin position="1"/>
        <end position="12"/>
    </location>
</feature>
<feature type="coiled-coil region" evidence="1">
    <location>
        <begin position="101"/>
        <end position="129"/>
    </location>
</feature>
<feature type="region of interest" description="Disordered" evidence="2">
    <location>
        <begin position="1"/>
        <end position="20"/>
    </location>
</feature>
<dbReference type="EMBL" id="SRLO01000611">
    <property type="protein sequence ID" value="TNN50601.1"/>
    <property type="molecule type" value="Genomic_DNA"/>
</dbReference>
<keyword evidence="1" id="KW-0175">Coiled coil</keyword>
<dbReference type="Proteomes" id="UP000314294">
    <property type="component" value="Unassembled WGS sequence"/>
</dbReference>
<dbReference type="GO" id="GO:0007020">
    <property type="term" value="P:microtubule nucleation"/>
    <property type="evidence" value="ECO:0007669"/>
    <property type="project" value="TreeGrafter"/>
</dbReference>
<dbReference type="OrthoDB" id="568502at2759"/>
<gene>
    <name evidence="3" type="primary">Ccdc57</name>
    <name evidence="3" type="ORF">EYF80_039175</name>
</gene>
<dbReference type="GO" id="GO:0045931">
    <property type="term" value="P:positive regulation of mitotic cell cycle"/>
    <property type="evidence" value="ECO:0007669"/>
    <property type="project" value="TreeGrafter"/>
</dbReference>
<dbReference type="GO" id="GO:0005876">
    <property type="term" value="C:spindle microtubule"/>
    <property type="evidence" value="ECO:0007669"/>
    <property type="project" value="TreeGrafter"/>
</dbReference>
<organism evidence="3 4">
    <name type="scientific">Liparis tanakae</name>
    <name type="common">Tanaka's snailfish</name>
    <dbReference type="NCBI Taxonomy" id="230148"/>
    <lineage>
        <taxon>Eukaryota</taxon>
        <taxon>Metazoa</taxon>
        <taxon>Chordata</taxon>
        <taxon>Craniata</taxon>
        <taxon>Vertebrata</taxon>
        <taxon>Euteleostomi</taxon>
        <taxon>Actinopterygii</taxon>
        <taxon>Neopterygii</taxon>
        <taxon>Teleostei</taxon>
        <taxon>Neoteleostei</taxon>
        <taxon>Acanthomorphata</taxon>
        <taxon>Eupercaria</taxon>
        <taxon>Perciformes</taxon>
        <taxon>Cottioidei</taxon>
        <taxon>Cottales</taxon>
        <taxon>Liparidae</taxon>
        <taxon>Liparis</taxon>
    </lineage>
</organism>
<evidence type="ECO:0000313" key="4">
    <source>
        <dbReference type="Proteomes" id="UP000314294"/>
    </source>
</evidence>
<dbReference type="AlphaFoldDB" id="A0A4Z2GBM2"/>
<evidence type="ECO:0000313" key="3">
    <source>
        <dbReference type="EMBL" id="TNN50601.1"/>
    </source>
</evidence>
<comment type="caution">
    <text evidence="3">The sequence shown here is derived from an EMBL/GenBank/DDBJ whole genome shotgun (WGS) entry which is preliminary data.</text>
</comment>
<sequence>MVHPSSTMQSDGHSGLGALEAQLASKEKEWKELLAARDHQLEASLTEAQQESFFLRERYQQLREDFQFNLTIVEERDRELERYDVVTARALTAGHDRQGELSRLRLQVSELQQQRAREAEERRRQLTEGRLQLDQLKR</sequence>
<name>A0A4Z2GBM2_9TELE</name>
<dbReference type="GO" id="GO:0034451">
    <property type="term" value="C:centriolar satellite"/>
    <property type="evidence" value="ECO:0007669"/>
    <property type="project" value="TreeGrafter"/>
</dbReference>
<dbReference type="PANTHER" id="PTHR46725:SF1">
    <property type="entry name" value="COILED-COIL DOMAIN-CONTAINING PROTEIN 57"/>
    <property type="match status" value="1"/>
</dbReference>
<dbReference type="GO" id="GO:0005814">
    <property type="term" value="C:centriole"/>
    <property type="evidence" value="ECO:0007669"/>
    <property type="project" value="TreeGrafter"/>
</dbReference>
<dbReference type="InterPro" id="IPR042481">
    <property type="entry name" value="CCDC57"/>
</dbReference>
<protein>
    <submittedName>
        <fullName evidence="3">Coiled-coil domain-containing protein 57</fullName>
    </submittedName>
</protein>
<reference evidence="3 4" key="1">
    <citation type="submission" date="2019-03" db="EMBL/GenBank/DDBJ databases">
        <title>First draft genome of Liparis tanakae, snailfish: a comprehensive survey of snailfish specific genes.</title>
        <authorList>
            <person name="Kim W."/>
            <person name="Song I."/>
            <person name="Jeong J.-H."/>
            <person name="Kim D."/>
            <person name="Kim S."/>
            <person name="Ryu S."/>
            <person name="Song J.Y."/>
            <person name="Lee S.K."/>
        </authorList>
    </citation>
    <scope>NUCLEOTIDE SEQUENCE [LARGE SCALE GENOMIC DNA]</scope>
    <source>
        <tissue evidence="3">Muscle</tissue>
    </source>
</reference>
<evidence type="ECO:0000256" key="1">
    <source>
        <dbReference type="SAM" id="Coils"/>
    </source>
</evidence>
<dbReference type="GO" id="GO:0007099">
    <property type="term" value="P:centriole replication"/>
    <property type="evidence" value="ECO:0007669"/>
    <property type="project" value="TreeGrafter"/>
</dbReference>
<accession>A0A4Z2GBM2</accession>
<keyword evidence="4" id="KW-1185">Reference proteome</keyword>
<evidence type="ECO:0000256" key="2">
    <source>
        <dbReference type="SAM" id="MobiDB-lite"/>
    </source>
</evidence>
<proteinExistence type="predicted"/>
<dbReference type="PANTHER" id="PTHR46725">
    <property type="entry name" value="COILED-COIL DOMAIN-CONTAINING PROTEIN 57"/>
    <property type="match status" value="1"/>
</dbReference>
<dbReference type="GO" id="GO:0060271">
    <property type="term" value="P:cilium assembly"/>
    <property type="evidence" value="ECO:0007669"/>
    <property type="project" value="TreeGrafter"/>
</dbReference>